<dbReference type="Proteomes" id="UP001430544">
    <property type="component" value="Unassembled WGS sequence"/>
</dbReference>
<sequence length="110" mass="12460">HLKARTILAGRCSMQKRQRFTAEFKREAVRLLKAGDRPAAMIARELAIPRNRLYKWATDLDAKGAGAFGGSGRPKANPDELAKLQRENERLRQENEILKKAAAYFARELP</sequence>
<comment type="caution">
    <text evidence="2">The sequence shown here is derived from an EMBL/GenBank/DDBJ whole genome shotgun (WGS) entry which is preliminary data.</text>
</comment>
<dbReference type="Gene3D" id="1.10.10.60">
    <property type="entry name" value="Homeodomain-like"/>
    <property type="match status" value="1"/>
</dbReference>
<comment type="similarity">
    <text evidence="1">Belongs to the transposase 8 family.</text>
</comment>
<dbReference type="Pfam" id="PF01527">
    <property type="entry name" value="HTH_Tnp_1"/>
    <property type="match status" value="1"/>
</dbReference>
<protein>
    <submittedName>
        <fullName evidence="2">Transposase</fullName>
    </submittedName>
</protein>
<accession>A0ABS8LAQ8</accession>
<evidence type="ECO:0000256" key="1">
    <source>
        <dbReference type="ARBA" id="ARBA00009964"/>
    </source>
</evidence>
<evidence type="ECO:0000313" key="2">
    <source>
        <dbReference type="EMBL" id="MCC8622845.1"/>
    </source>
</evidence>
<dbReference type="EMBL" id="JAJIUN010000055">
    <property type="protein sequence ID" value="MCC8622845.1"/>
    <property type="molecule type" value="Genomic_DNA"/>
</dbReference>
<reference evidence="2" key="1">
    <citation type="submission" date="2021-11" db="EMBL/GenBank/DDBJ databases">
        <title>Genome resources and taxonomic validation of 89 Xanthomonas strains.</title>
        <authorList>
            <person name="Tambong J.T."/>
        </authorList>
    </citation>
    <scope>NUCLEOTIDE SEQUENCE</scope>
    <source>
        <strain evidence="2">Bv 5-4A</strain>
    </source>
</reference>
<dbReference type="SUPFAM" id="SSF46689">
    <property type="entry name" value="Homeodomain-like"/>
    <property type="match status" value="1"/>
</dbReference>
<feature type="non-terminal residue" evidence="2">
    <location>
        <position position="1"/>
    </location>
</feature>
<organism evidence="2 3">
    <name type="scientific">Xanthomonas vesicatoria</name>
    <dbReference type="NCBI Taxonomy" id="56460"/>
    <lineage>
        <taxon>Bacteria</taxon>
        <taxon>Pseudomonadati</taxon>
        <taxon>Pseudomonadota</taxon>
        <taxon>Gammaproteobacteria</taxon>
        <taxon>Lysobacterales</taxon>
        <taxon>Lysobacteraceae</taxon>
        <taxon>Xanthomonas</taxon>
    </lineage>
</organism>
<dbReference type="InterPro" id="IPR002514">
    <property type="entry name" value="Transposase_8"/>
</dbReference>
<keyword evidence="3" id="KW-1185">Reference proteome</keyword>
<dbReference type="RefSeq" id="WP_228999011.1">
    <property type="nucleotide sequence ID" value="NZ_JAJIUN010000055.1"/>
</dbReference>
<gene>
    <name evidence="2" type="ORF">LN473_12770</name>
</gene>
<name>A0ABS8LAQ8_9XANT</name>
<proteinExistence type="inferred from homology"/>
<dbReference type="InterPro" id="IPR009057">
    <property type="entry name" value="Homeodomain-like_sf"/>
</dbReference>
<evidence type="ECO:0000313" key="3">
    <source>
        <dbReference type="Proteomes" id="UP001430544"/>
    </source>
</evidence>